<evidence type="ECO:0000313" key="2">
    <source>
        <dbReference type="Proteomes" id="UP000305681"/>
    </source>
</evidence>
<proteinExistence type="predicted"/>
<organism evidence="1 2">
    <name type="scientific">Janthinobacterium lividum</name>
    <dbReference type="NCBI Taxonomy" id="29581"/>
    <lineage>
        <taxon>Bacteria</taxon>
        <taxon>Pseudomonadati</taxon>
        <taxon>Pseudomonadota</taxon>
        <taxon>Betaproteobacteria</taxon>
        <taxon>Burkholderiales</taxon>
        <taxon>Oxalobacteraceae</taxon>
        <taxon>Janthinobacterium</taxon>
    </lineage>
</organism>
<dbReference type="RefSeq" id="WP_139089422.1">
    <property type="nucleotide sequence ID" value="NZ_VDGE01000001.1"/>
</dbReference>
<name>A0A5C4NYI6_9BURK</name>
<evidence type="ECO:0000313" key="1">
    <source>
        <dbReference type="EMBL" id="TNC78256.1"/>
    </source>
</evidence>
<comment type="caution">
    <text evidence="1">The sequence shown here is derived from an EMBL/GenBank/DDBJ whole genome shotgun (WGS) entry which is preliminary data.</text>
</comment>
<gene>
    <name evidence="1" type="ORF">FHI69_02880</name>
</gene>
<dbReference type="Proteomes" id="UP000305681">
    <property type="component" value="Unassembled WGS sequence"/>
</dbReference>
<dbReference type="AlphaFoldDB" id="A0A5C4NYI6"/>
<sequence length="113" mass="12045">MPDLECGDMPCGLQLWDGVNGALYLDTTMLIGRLIGQIDIGTATSGSATFPGLASGTPFAIPLMGKGQPGWFYENFTLPVCVFSGDSVSWTRYRPAEYPSPNLPPCSLILGIK</sequence>
<accession>A0A5C4NYI6</accession>
<reference evidence="1 2" key="1">
    <citation type="submission" date="2019-06" db="EMBL/GenBank/DDBJ databases">
        <title>Genome sequence of Janthinobacterium lividum UCD_MED1.</title>
        <authorList>
            <person name="De Leon M.E."/>
            <person name="Jospin G."/>
        </authorList>
    </citation>
    <scope>NUCLEOTIDE SEQUENCE [LARGE SCALE GENOMIC DNA]</scope>
    <source>
        <strain evidence="1 2">UCD_MED1</strain>
    </source>
</reference>
<dbReference type="EMBL" id="VDGE01000001">
    <property type="protein sequence ID" value="TNC78256.1"/>
    <property type="molecule type" value="Genomic_DNA"/>
</dbReference>
<protein>
    <submittedName>
        <fullName evidence="1">Uncharacterized protein</fullName>
    </submittedName>
</protein>